<dbReference type="GO" id="GO:0043025">
    <property type="term" value="C:neuronal cell body"/>
    <property type="evidence" value="ECO:0007669"/>
    <property type="project" value="TreeGrafter"/>
</dbReference>
<protein>
    <recommendedName>
        <fullName evidence="8">Gustatory receptor</fullName>
    </recommendedName>
</protein>
<reference evidence="9" key="1">
    <citation type="submission" date="2021-04" db="EMBL/GenBank/DDBJ databases">
        <authorList>
            <person name="Chebbi M.A.C M."/>
        </authorList>
    </citation>
    <scope>NUCLEOTIDE SEQUENCE</scope>
</reference>
<feature type="transmembrane region" description="Helical" evidence="8">
    <location>
        <begin position="57"/>
        <end position="86"/>
    </location>
</feature>
<dbReference type="Proteomes" id="UP000786811">
    <property type="component" value="Unassembled WGS sequence"/>
</dbReference>
<evidence type="ECO:0000256" key="2">
    <source>
        <dbReference type="ARBA" id="ARBA00022475"/>
    </source>
</evidence>
<dbReference type="GO" id="GO:0005886">
    <property type="term" value="C:plasma membrane"/>
    <property type="evidence" value="ECO:0007669"/>
    <property type="project" value="UniProtKB-SubCell"/>
</dbReference>
<keyword evidence="7 8" id="KW-0807">Transducer</keyword>
<feature type="non-terminal residue" evidence="9">
    <location>
        <position position="1"/>
    </location>
</feature>
<dbReference type="GO" id="GO:0050909">
    <property type="term" value="P:sensory perception of taste"/>
    <property type="evidence" value="ECO:0007669"/>
    <property type="project" value="InterPro"/>
</dbReference>
<comment type="function">
    <text evidence="8">Gustatory receptor which mediates acceptance or avoidance behavior, depending on its substrates.</text>
</comment>
<dbReference type="GO" id="GO:0030425">
    <property type="term" value="C:dendrite"/>
    <property type="evidence" value="ECO:0007669"/>
    <property type="project" value="TreeGrafter"/>
</dbReference>
<dbReference type="AlphaFoldDB" id="A0A8J2HPR9"/>
<dbReference type="InterPro" id="IPR013604">
    <property type="entry name" value="7TM_chemorcpt"/>
</dbReference>
<keyword evidence="10" id="KW-1185">Reference proteome</keyword>
<comment type="subcellular location">
    <subcellularLocation>
        <location evidence="1 8">Cell membrane</location>
        <topology evidence="1 8">Multi-pass membrane protein</topology>
    </subcellularLocation>
</comment>
<dbReference type="GO" id="GO:0030424">
    <property type="term" value="C:axon"/>
    <property type="evidence" value="ECO:0007669"/>
    <property type="project" value="TreeGrafter"/>
</dbReference>
<dbReference type="OrthoDB" id="6366728at2759"/>
<feature type="transmembrane region" description="Helical" evidence="8">
    <location>
        <begin position="197"/>
        <end position="218"/>
    </location>
</feature>
<evidence type="ECO:0000256" key="1">
    <source>
        <dbReference type="ARBA" id="ARBA00004651"/>
    </source>
</evidence>
<dbReference type="Pfam" id="PF08395">
    <property type="entry name" value="7tm_7"/>
    <property type="match status" value="1"/>
</dbReference>
<dbReference type="PANTHER" id="PTHR21143">
    <property type="entry name" value="INVERTEBRATE GUSTATORY RECEPTOR"/>
    <property type="match status" value="1"/>
</dbReference>
<keyword evidence="5 8" id="KW-0472">Membrane</keyword>
<evidence type="ECO:0000256" key="6">
    <source>
        <dbReference type="ARBA" id="ARBA00023170"/>
    </source>
</evidence>
<evidence type="ECO:0000256" key="3">
    <source>
        <dbReference type="ARBA" id="ARBA00022692"/>
    </source>
</evidence>
<proteinExistence type="inferred from homology"/>
<evidence type="ECO:0000256" key="7">
    <source>
        <dbReference type="ARBA" id="ARBA00023224"/>
    </source>
</evidence>
<dbReference type="GO" id="GO:0007165">
    <property type="term" value="P:signal transduction"/>
    <property type="evidence" value="ECO:0007669"/>
    <property type="project" value="UniProtKB-KW"/>
</dbReference>
<feature type="transmembrane region" description="Helical" evidence="8">
    <location>
        <begin position="32"/>
        <end position="51"/>
    </location>
</feature>
<feature type="transmembrane region" description="Helical" evidence="8">
    <location>
        <begin position="156"/>
        <end position="177"/>
    </location>
</feature>
<dbReference type="GO" id="GO:0008049">
    <property type="term" value="P:male courtship behavior"/>
    <property type="evidence" value="ECO:0007669"/>
    <property type="project" value="TreeGrafter"/>
</dbReference>
<organism evidence="9 10">
    <name type="scientific">Cotesia congregata</name>
    <name type="common">Parasitoid wasp</name>
    <name type="synonym">Apanteles congregatus</name>
    <dbReference type="NCBI Taxonomy" id="51543"/>
    <lineage>
        <taxon>Eukaryota</taxon>
        <taxon>Metazoa</taxon>
        <taxon>Ecdysozoa</taxon>
        <taxon>Arthropoda</taxon>
        <taxon>Hexapoda</taxon>
        <taxon>Insecta</taxon>
        <taxon>Pterygota</taxon>
        <taxon>Neoptera</taxon>
        <taxon>Endopterygota</taxon>
        <taxon>Hymenoptera</taxon>
        <taxon>Apocrita</taxon>
        <taxon>Ichneumonoidea</taxon>
        <taxon>Braconidae</taxon>
        <taxon>Microgastrinae</taxon>
        <taxon>Cotesia</taxon>
    </lineage>
</organism>
<evidence type="ECO:0000256" key="4">
    <source>
        <dbReference type="ARBA" id="ARBA00022989"/>
    </source>
</evidence>
<evidence type="ECO:0000313" key="10">
    <source>
        <dbReference type="Proteomes" id="UP000786811"/>
    </source>
</evidence>
<keyword evidence="3 8" id="KW-0812">Transmembrane</keyword>
<comment type="caution">
    <text evidence="9">The sequence shown here is derived from an EMBL/GenBank/DDBJ whole genome shotgun (WGS) entry which is preliminary data.</text>
</comment>
<evidence type="ECO:0000256" key="5">
    <source>
        <dbReference type="ARBA" id="ARBA00023136"/>
    </source>
</evidence>
<keyword evidence="4 8" id="KW-1133">Transmembrane helix</keyword>
<name>A0A8J2HPR9_COTCN</name>
<gene>
    <name evidence="9" type="ORF">HICCMSTLAB_LOCUS10697</name>
</gene>
<keyword evidence="2 8" id="KW-1003">Cell membrane</keyword>
<evidence type="ECO:0000313" key="9">
    <source>
        <dbReference type="EMBL" id="CAG5101802.1"/>
    </source>
</evidence>
<comment type="caution">
    <text evidence="8">Lacks conserved residue(s) required for the propagation of feature annotation.</text>
</comment>
<dbReference type="PANTHER" id="PTHR21143:SF133">
    <property type="entry name" value="GUSTATORY AND PHEROMONE RECEPTOR 32A-RELATED"/>
    <property type="match status" value="1"/>
</dbReference>
<dbReference type="GO" id="GO:0007635">
    <property type="term" value="P:chemosensory behavior"/>
    <property type="evidence" value="ECO:0007669"/>
    <property type="project" value="TreeGrafter"/>
</dbReference>
<evidence type="ECO:0000256" key="8">
    <source>
        <dbReference type="RuleBase" id="RU363108"/>
    </source>
</evidence>
<keyword evidence="6 8" id="KW-0675">Receptor</keyword>
<comment type="similarity">
    <text evidence="8">Belongs to the insect chemoreceptor superfamily. Gustatory receptor (GR) family.</text>
</comment>
<accession>A0A8J2HPR9</accession>
<dbReference type="EMBL" id="CAJNRD030001123">
    <property type="protein sequence ID" value="CAG5101802.1"/>
    <property type="molecule type" value="Genomic_DNA"/>
</dbReference>
<sequence length="304" mass="35637">ILNSKLMRSDELLKNSGVSINIQREFALSMKFAVGWFIYSFYINAVAVIWYDKSFGLLNAFILVLTFHHGFHVNYIVDLTFFLLIIHMKARFEGINKLLSDLFNLQVNNLFQNMEAFHKWTISRQTNFENDFTITFCSIKRIHLELKILCNEIMKIYGFSISLMILTMFFLVIVQLFNMYTVIVNTETKLSDKSLHLLSMSSWVLIALLKFFCINYACAEAINEWNKTGEIIHKLEIEYEDSKFQREIQKFSIQILQNPLKFTPCGFLDLDYYFIRDFAGSVMAQLVLLIQTTSRDNSSSQRKN</sequence>